<keyword evidence="2" id="KW-0132">Cell division</keyword>
<proteinExistence type="predicted"/>
<dbReference type="AlphaFoldDB" id="A0A8J7K3U0"/>
<dbReference type="EMBL" id="JADEWL010000139">
    <property type="protein sequence ID" value="MBE9216106.1"/>
    <property type="molecule type" value="Genomic_DNA"/>
</dbReference>
<dbReference type="PIRSF" id="PIRSF019345">
    <property type="entry name" value="ScpB"/>
    <property type="match status" value="1"/>
</dbReference>
<dbReference type="SUPFAM" id="SSF46785">
    <property type="entry name" value="Winged helix' DNA-binding domain"/>
    <property type="match status" value="2"/>
</dbReference>
<organism evidence="5 6">
    <name type="scientific">Plectonema cf. radiosum LEGE 06105</name>
    <dbReference type="NCBI Taxonomy" id="945769"/>
    <lineage>
        <taxon>Bacteria</taxon>
        <taxon>Bacillati</taxon>
        <taxon>Cyanobacteriota</taxon>
        <taxon>Cyanophyceae</taxon>
        <taxon>Oscillatoriophycideae</taxon>
        <taxon>Oscillatoriales</taxon>
        <taxon>Microcoleaceae</taxon>
        <taxon>Plectonema</taxon>
    </lineage>
</organism>
<comment type="caution">
    <text evidence="5">The sequence shown here is derived from an EMBL/GenBank/DDBJ whole genome shotgun (WGS) entry which is preliminary data.</text>
</comment>
<gene>
    <name evidence="5" type="primary">scpB</name>
    <name evidence="5" type="ORF">IQ247_26170</name>
</gene>
<dbReference type="Proteomes" id="UP000620559">
    <property type="component" value="Unassembled WGS sequence"/>
</dbReference>
<evidence type="ECO:0000256" key="3">
    <source>
        <dbReference type="ARBA" id="ARBA00022829"/>
    </source>
</evidence>
<name>A0A8J7K3U0_9CYAN</name>
<reference evidence="5" key="1">
    <citation type="submission" date="2020-10" db="EMBL/GenBank/DDBJ databases">
        <authorList>
            <person name="Castelo-Branco R."/>
            <person name="Eusebio N."/>
            <person name="Adriana R."/>
            <person name="Vieira A."/>
            <person name="Brugerolle De Fraissinette N."/>
            <person name="Rezende De Castro R."/>
            <person name="Schneider M.P."/>
            <person name="Vasconcelos V."/>
            <person name="Leao P.N."/>
        </authorList>
    </citation>
    <scope>NUCLEOTIDE SEQUENCE</scope>
    <source>
        <strain evidence="5">LEGE 06105</strain>
    </source>
</reference>
<dbReference type="InterPro" id="IPR036390">
    <property type="entry name" value="WH_DNA-bd_sf"/>
</dbReference>
<protein>
    <submittedName>
        <fullName evidence="5">SMC-Scp complex subunit ScpB</fullName>
    </submittedName>
</protein>
<keyword evidence="1" id="KW-0963">Cytoplasm</keyword>
<evidence type="ECO:0000256" key="1">
    <source>
        <dbReference type="ARBA" id="ARBA00022490"/>
    </source>
</evidence>
<dbReference type="PANTHER" id="PTHR34298:SF2">
    <property type="entry name" value="SEGREGATION AND CONDENSATION PROTEIN B"/>
    <property type="match status" value="1"/>
</dbReference>
<evidence type="ECO:0000313" key="6">
    <source>
        <dbReference type="Proteomes" id="UP000620559"/>
    </source>
</evidence>
<keyword evidence="6" id="KW-1185">Reference proteome</keyword>
<dbReference type="PANTHER" id="PTHR34298">
    <property type="entry name" value="SEGREGATION AND CONDENSATION PROTEIN B"/>
    <property type="match status" value="1"/>
</dbReference>
<evidence type="ECO:0000256" key="2">
    <source>
        <dbReference type="ARBA" id="ARBA00022618"/>
    </source>
</evidence>
<evidence type="ECO:0000256" key="4">
    <source>
        <dbReference type="ARBA" id="ARBA00023306"/>
    </source>
</evidence>
<dbReference type="Gene3D" id="1.10.10.10">
    <property type="entry name" value="Winged helix-like DNA-binding domain superfamily/Winged helix DNA-binding domain"/>
    <property type="match status" value="2"/>
</dbReference>
<dbReference type="RefSeq" id="WP_193924502.1">
    <property type="nucleotide sequence ID" value="NZ_JADEWL010000139.1"/>
</dbReference>
<accession>A0A8J7K3U0</accession>
<keyword evidence="3" id="KW-0159">Chromosome partition</keyword>
<keyword evidence="4" id="KW-0131">Cell cycle</keyword>
<sequence>MTLEASKIEAILYLKGKPLLIGEIAAVAKCDRATAEEGIIELIDEYARRDSALEVIETPQGYSLQLRSHFHELVQTLIPVELGVGALRTLAAIALNSPMLQSDLINLRGSGAYQHVVELVEQGCVRKRRSGDSRSFSLQVTPKFHQYFQIDQLPQPFSNIKKERQLELELESPPSATAESA</sequence>
<dbReference type="NCBIfam" id="TIGR00281">
    <property type="entry name" value="SMC-Scp complex subunit ScpB"/>
    <property type="match status" value="1"/>
</dbReference>
<dbReference type="GO" id="GO:0051301">
    <property type="term" value="P:cell division"/>
    <property type="evidence" value="ECO:0007669"/>
    <property type="project" value="UniProtKB-KW"/>
</dbReference>
<dbReference type="GO" id="GO:0051304">
    <property type="term" value="P:chromosome separation"/>
    <property type="evidence" value="ECO:0007669"/>
    <property type="project" value="InterPro"/>
</dbReference>
<dbReference type="Pfam" id="PF04079">
    <property type="entry name" value="SMC_ScpB"/>
    <property type="match status" value="1"/>
</dbReference>
<dbReference type="InterPro" id="IPR005234">
    <property type="entry name" value="ScpB_csome_segregation"/>
</dbReference>
<dbReference type="InterPro" id="IPR036388">
    <property type="entry name" value="WH-like_DNA-bd_sf"/>
</dbReference>
<evidence type="ECO:0000313" key="5">
    <source>
        <dbReference type="EMBL" id="MBE9216106.1"/>
    </source>
</evidence>